<dbReference type="EMBL" id="MWWS01000004">
    <property type="protein sequence ID" value="OZG50278.1"/>
    <property type="molecule type" value="Genomic_DNA"/>
</dbReference>
<name>A0A261ETU1_9BIFI</name>
<feature type="domain" description="Amidohydrolase-related" evidence="2">
    <location>
        <begin position="81"/>
        <end position="433"/>
    </location>
</feature>
<comment type="caution">
    <text evidence="3">The sequence shown here is derived from an EMBL/GenBank/DDBJ whole genome shotgun (WGS) entry which is preliminary data.</text>
</comment>
<proteinExistence type="predicted"/>
<reference evidence="3 4" key="1">
    <citation type="journal article" date="2017" name="BMC Genomics">
        <title>Comparative genomic and phylogenomic analyses of the Bifidobacteriaceae family.</title>
        <authorList>
            <person name="Lugli G.A."/>
            <person name="Milani C."/>
            <person name="Turroni F."/>
            <person name="Duranti S."/>
            <person name="Mancabelli L."/>
            <person name="Mangifesta M."/>
            <person name="Ferrario C."/>
            <person name="Modesto M."/>
            <person name="Mattarelli P."/>
            <person name="Jiri K."/>
            <person name="van Sinderen D."/>
            <person name="Ventura M."/>
        </authorList>
    </citation>
    <scope>NUCLEOTIDE SEQUENCE [LARGE SCALE GENOMIC DNA]</scope>
    <source>
        <strain evidence="3 4">DSM 22924</strain>
    </source>
</reference>
<dbReference type="InterPro" id="IPR006680">
    <property type="entry name" value="Amidohydro-rel"/>
</dbReference>
<evidence type="ECO:0000259" key="2">
    <source>
        <dbReference type="Pfam" id="PF01979"/>
    </source>
</evidence>
<evidence type="ECO:0000313" key="4">
    <source>
        <dbReference type="Proteomes" id="UP000216004"/>
    </source>
</evidence>
<dbReference type="SUPFAM" id="SSF51338">
    <property type="entry name" value="Composite domain of metallo-dependent hydrolases"/>
    <property type="match status" value="1"/>
</dbReference>
<dbReference type="InterPro" id="IPR032466">
    <property type="entry name" value="Metal_Hydrolase"/>
</dbReference>
<protein>
    <submittedName>
        <fullName evidence="3">Cytosine deaminase</fullName>
    </submittedName>
</protein>
<evidence type="ECO:0000256" key="1">
    <source>
        <dbReference type="ARBA" id="ARBA00022801"/>
    </source>
</evidence>
<dbReference type="Gene3D" id="2.30.40.10">
    <property type="entry name" value="Urease, subunit C, domain 1"/>
    <property type="match status" value="1"/>
</dbReference>
<dbReference type="Pfam" id="PF01979">
    <property type="entry name" value="Amidohydro_1"/>
    <property type="match status" value="1"/>
</dbReference>
<keyword evidence="1" id="KW-0378">Hydrolase</keyword>
<accession>A0A261ETU1</accession>
<evidence type="ECO:0000313" key="3">
    <source>
        <dbReference type="EMBL" id="OZG50278.1"/>
    </source>
</evidence>
<dbReference type="AlphaFoldDB" id="A0A261ETU1"/>
<organism evidence="3 4">
    <name type="scientific">Bombiscardovia coagulans</name>
    <dbReference type="NCBI Taxonomy" id="686666"/>
    <lineage>
        <taxon>Bacteria</taxon>
        <taxon>Bacillati</taxon>
        <taxon>Actinomycetota</taxon>
        <taxon>Actinomycetes</taxon>
        <taxon>Bifidobacteriales</taxon>
        <taxon>Bifidobacteriaceae</taxon>
        <taxon>Bombiscardovia</taxon>
    </lineage>
</organism>
<dbReference type="PANTHER" id="PTHR43794:SF11">
    <property type="entry name" value="AMIDOHYDROLASE-RELATED DOMAIN-CONTAINING PROTEIN"/>
    <property type="match status" value="1"/>
</dbReference>
<dbReference type="Gene3D" id="3.20.20.140">
    <property type="entry name" value="Metal-dependent hydrolases"/>
    <property type="match status" value="1"/>
</dbReference>
<dbReference type="InterPro" id="IPR011059">
    <property type="entry name" value="Metal-dep_hydrolase_composite"/>
</dbReference>
<gene>
    <name evidence="3" type="ORF">BOCO_0795</name>
</gene>
<dbReference type="SUPFAM" id="SSF51556">
    <property type="entry name" value="Metallo-dependent hydrolases"/>
    <property type="match status" value="1"/>
</dbReference>
<dbReference type="GO" id="GO:0016810">
    <property type="term" value="F:hydrolase activity, acting on carbon-nitrogen (but not peptide) bonds"/>
    <property type="evidence" value="ECO:0007669"/>
    <property type="project" value="InterPro"/>
</dbReference>
<dbReference type="Proteomes" id="UP000216004">
    <property type="component" value="Unassembled WGS sequence"/>
</dbReference>
<keyword evidence="4" id="KW-1185">Reference proteome</keyword>
<dbReference type="PANTHER" id="PTHR43794">
    <property type="entry name" value="AMINOHYDROLASE SSNA-RELATED"/>
    <property type="match status" value="1"/>
</dbReference>
<sequence>MSMNTQPNPSQPTLNHAALTDVSIYSARLVIPVTAPVIVNGSVAVSGRRVIHVGTRNWVRQELSDELAQGAHVREYYWDGILMPGLVNAHTHLQYTGMAAVGKGNYDDFHAWETAFNDIYDDDTVSHDWQHWAKLGARQMVESGTTAAADIVTDAEAAIALTSQHLHGISYWEVMGWNNEDWEHRGLSQLNADLNYLKNEHVNAIGISPHAPYTLDSEPFVDLPSIARMLNMRLHIHLAETPLEASANPPVLSTYSSPEWQNQYWTSYRDLKNQGRRASAIQFMDLLGSLGPDVHIAHGVWANEEDRRILRQRQVYVALCPRSNRITNTGRDAPVREYLEEGNALSIGTDSLSSSPSLDVMDECVALYDLARSQGYQRPDLSHRLIHMATLGGAASMGMHVGMNRIGQLNSGALADLAFFDIPVKSRSPQELEETFDNLVRYGGGTNRATVISGSLVYGQDTLDTEDSIA</sequence>
<dbReference type="InterPro" id="IPR050287">
    <property type="entry name" value="MTA/SAH_deaminase"/>
</dbReference>
<dbReference type="RefSeq" id="WP_420835392.1">
    <property type="nucleotide sequence ID" value="NZ_MWWS01000004.1"/>
</dbReference>